<evidence type="ECO:0000256" key="1">
    <source>
        <dbReference type="ARBA" id="ARBA00001772"/>
    </source>
</evidence>
<sequence length="490" mass="53824">MEKRNVTSLSLILVVLILVGIIFASRIDFSTQSKKVLWKERPLKENAPKVDKFKRPDSFVELIKREKPAVVNISTTQVLSPKKFHPWENRDRGGNPNPFDDFFDKFFEDMPKSDLKRQSLGSGFIISNDGYILTNNHVIENATKIKVTLSDGREYEAKVIGRDPKTDIALIKISSNGSLPVAYLGDSDKVEVGEWVVAIGNPFGLGQTVTAGIVSAKGRVIGIGNYDNFIQTDASINPGNSGGPLFDISGEVVGINTAIVASGQGIGFATPINMAKEILKSLKEEGSVTRGWLGVNIQQVDETIAKTFNLKDTKGALVGDIIADTPAEKAGIKRGDVILEFNGKKVDSYHDLPRIVASTKIGSVVDVILMRNGETKVLKVQVEELKDDLIIKSSTQVTDKLGLTVAEIDSLEERRSNTPPEGVLIKGVRKGSLAEENDLRVGDVILEINKEKLTNVKDYEMALKKIEKNNHVIMLIKREGRTFFASIKLR</sequence>
<dbReference type="GO" id="GO:0042597">
    <property type="term" value="C:periplasmic space"/>
    <property type="evidence" value="ECO:0007669"/>
    <property type="project" value="UniProtKB-SubCell"/>
</dbReference>
<evidence type="ECO:0000313" key="18">
    <source>
        <dbReference type="Proteomes" id="UP000178526"/>
    </source>
</evidence>
<dbReference type="Pfam" id="PF17820">
    <property type="entry name" value="PDZ_6"/>
    <property type="match status" value="1"/>
</dbReference>
<dbReference type="InterPro" id="IPR001940">
    <property type="entry name" value="Peptidase_S1C"/>
</dbReference>
<evidence type="ECO:0000256" key="7">
    <source>
        <dbReference type="ARBA" id="ARBA00022729"/>
    </source>
</evidence>
<keyword evidence="8" id="KW-0677">Repeat</keyword>
<dbReference type="EMBL" id="MGDB01000149">
    <property type="protein sequence ID" value="OGL38355.1"/>
    <property type="molecule type" value="Genomic_DNA"/>
</dbReference>
<evidence type="ECO:0000256" key="15">
    <source>
        <dbReference type="PIRSR" id="PIRSR611782-2"/>
    </source>
</evidence>
<feature type="active site" description="Charge relay system" evidence="14">
    <location>
        <position position="137"/>
    </location>
</feature>
<feature type="binding site" evidence="15">
    <location>
        <position position="167"/>
    </location>
    <ligand>
        <name>substrate</name>
    </ligand>
</feature>
<evidence type="ECO:0000256" key="3">
    <source>
        <dbReference type="ARBA" id="ARBA00010541"/>
    </source>
</evidence>
<dbReference type="InterPro" id="IPR036034">
    <property type="entry name" value="PDZ_sf"/>
</dbReference>
<dbReference type="PRINTS" id="PR00834">
    <property type="entry name" value="PROTEASES2C"/>
</dbReference>
<evidence type="ECO:0000256" key="14">
    <source>
        <dbReference type="PIRSR" id="PIRSR611782-1"/>
    </source>
</evidence>
<dbReference type="InterPro" id="IPR011782">
    <property type="entry name" value="Pept_S1C_Do"/>
</dbReference>
<evidence type="ECO:0000256" key="2">
    <source>
        <dbReference type="ARBA" id="ARBA00004418"/>
    </source>
</evidence>
<feature type="binding site" evidence="15">
    <location>
        <position position="137"/>
    </location>
    <ligand>
        <name>substrate</name>
    </ligand>
</feature>
<evidence type="ECO:0000256" key="6">
    <source>
        <dbReference type="ARBA" id="ARBA00022670"/>
    </source>
</evidence>
<keyword evidence="9" id="KW-0574">Periplasm</keyword>
<evidence type="ECO:0000259" key="16">
    <source>
        <dbReference type="PROSITE" id="PS50106"/>
    </source>
</evidence>
<evidence type="ECO:0000256" key="5">
    <source>
        <dbReference type="ARBA" id="ARBA00013958"/>
    </source>
</evidence>
<organism evidence="17 18">
    <name type="scientific">Candidatus Schekmanbacteria bacterium GWA2_38_11</name>
    <dbReference type="NCBI Taxonomy" id="1817876"/>
    <lineage>
        <taxon>Bacteria</taxon>
        <taxon>Candidatus Schekmaniibacteriota</taxon>
    </lineage>
</organism>
<comment type="subcellular location">
    <subcellularLocation>
        <location evidence="2">Periplasm</location>
    </subcellularLocation>
</comment>
<feature type="domain" description="PDZ" evidence="16">
    <location>
        <begin position="277"/>
        <end position="373"/>
    </location>
</feature>
<proteinExistence type="inferred from homology"/>
<dbReference type="Pfam" id="PF13365">
    <property type="entry name" value="Trypsin_2"/>
    <property type="match status" value="1"/>
</dbReference>
<feature type="binding site" evidence="15">
    <location>
        <begin position="257"/>
        <end position="261"/>
    </location>
    <ligand>
        <name>substrate</name>
    </ligand>
</feature>
<dbReference type="GO" id="GO:0006508">
    <property type="term" value="P:proteolysis"/>
    <property type="evidence" value="ECO:0007669"/>
    <property type="project" value="UniProtKB-KW"/>
</dbReference>
<feature type="active site" description="Charge relay system" evidence="14">
    <location>
        <position position="241"/>
    </location>
</feature>
<dbReference type="AlphaFoldDB" id="A0A1F7R9V5"/>
<evidence type="ECO:0000256" key="11">
    <source>
        <dbReference type="ARBA" id="ARBA00022825"/>
    </source>
</evidence>
<dbReference type="InterPro" id="IPR041489">
    <property type="entry name" value="PDZ_6"/>
</dbReference>
<feature type="active site" description="Charge relay system" evidence="14">
    <location>
        <position position="167"/>
    </location>
</feature>
<dbReference type="GO" id="GO:0004252">
    <property type="term" value="F:serine-type endopeptidase activity"/>
    <property type="evidence" value="ECO:0007669"/>
    <property type="project" value="InterPro"/>
</dbReference>
<dbReference type="Gene3D" id="2.40.10.120">
    <property type="match status" value="1"/>
</dbReference>
<keyword evidence="10" id="KW-0378">Hydrolase</keyword>
<dbReference type="Pfam" id="PF13180">
    <property type="entry name" value="PDZ_2"/>
    <property type="match status" value="1"/>
</dbReference>
<keyword evidence="6" id="KW-0645">Protease</keyword>
<evidence type="ECO:0000256" key="13">
    <source>
        <dbReference type="ARBA" id="ARBA00032850"/>
    </source>
</evidence>
<feature type="binding site" evidence="15">
    <location>
        <begin position="239"/>
        <end position="241"/>
    </location>
    <ligand>
        <name>substrate</name>
    </ligand>
</feature>
<dbReference type="NCBIfam" id="TIGR02037">
    <property type="entry name" value="degP_htrA_DO"/>
    <property type="match status" value="1"/>
</dbReference>
<evidence type="ECO:0000313" key="17">
    <source>
        <dbReference type="EMBL" id="OGL38355.1"/>
    </source>
</evidence>
<reference evidence="17 18" key="1">
    <citation type="journal article" date="2016" name="Nat. Commun.">
        <title>Thousands of microbial genomes shed light on interconnected biogeochemical processes in an aquifer system.</title>
        <authorList>
            <person name="Anantharaman K."/>
            <person name="Brown C.T."/>
            <person name="Hug L.A."/>
            <person name="Sharon I."/>
            <person name="Castelle C.J."/>
            <person name="Probst A.J."/>
            <person name="Thomas B.C."/>
            <person name="Singh A."/>
            <person name="Wilkins M.J."/>
            <person name="Karaoz U."/>
            <person name="Brodie E.L."/>
            <person name="Williams K.H."/>
            <person name="Hubbard S.S."/>
            <person name="Banfield J.F."/>
        </authorList>
    </citation>
    <scope>NUCLEOTIDE SEQUENCE [LARGE SCALE GENOMIC DNA]</scope>
</reference>
<evidence type="ECO:0000256" key="9">
    <source>
        <dbReference type="ARBA" id="ARBA00022764"/>
    </source>
</evidence>
<keyword evidence="12" id="KW-0346">Stress response</keyword>
<comment type="caution">
    <text evidence="17">The sequence shown here is derived from an EMBL/GenBank/DDBJ whole genome shotgun (WGS) entry which is preliminary data.</text>
</comment>
<dbReference type="InterPro" id="IPR001478">
    <property type="entry name" value="PDZ"/>
</dbReference>
<dbReference type="SUPFAM" id="SSF50156">
    <property type="entry name" value="PDZ domain-like"/>
    <property type="match status" value="2"/>
</dbReference>
<dbReference type="PANTHER" id="PTHR22939:SF130">
    <property type="entry name" value="PERIPLASMIC SERINE ENDOPROTEASE DEGP-LIKE-RELATED"/>
    <property type="match status" value="1"/>
</dbReference>
<dbReference type="FunFam" id="2.40.10.120:FF:000007">
    <property type="entry name" value="Periplasmic serine endoprotease DegP-like"/>
    <property type="match status" value="1"/>
</dbReference>
<dbReference type="InterPro" id="IPR009003">
    <property type="entry name" value="Peptidase_S1_PA"/>
</dbReference>
<evidence type="ECO:0000256" key="8">
    <source>
        <dbReference type="ARBA" id="ARBA00022737"/>
    </source>
</evidence>
<protein>
    <recommendedName>
        <fullName evidence="5">Probable periplasmic serine endoprotease DegP-like</fullName>
        <ecNumber evidence="4">3.4.21.107</ecNumber>
    </recommendedName>
    <alternativeName>
        <fullName evidence="13">Protease Do</fullName>
    </alternativeName>
</protein>
<gene>
    <name evidence="17" type="ORF">A2042_10070</name>
</gene>
<name>A0A1F7R9V5_9BACT</name>
<dbReference type="PANTHER" id="PTHR22939">
    <property type="entry name" value="SERINE PROTEASE FAMILY S1C HTRA-RELATED"/>
    <property type="match status" value="1"/>
</dbReference>
<keyword evidence="7" id="KW-0732">Signal</keyword>
<dbReference type="SMART" id="SM00228">
    <property type="entry name" value="PDZ"/>
    <property type="match status" value="2"/>
</dbReference>
<dbReference type="CDD" id="cd10839">
    <property type="entry name" value="cpPDZ1_DegP-like"/>
    <property type="match status" value="1"/>
</dbReference>
<evidence type="ECO:0000256" key="12">
    <source>
        <dbReference type="ARBA" id="ARBA00023016"/>
    </source>
</evidence>
<comment type="catalytic activity">
    <reaction evidence="1">
        <text>Acts on substrates that are at least partially unfolded. The cleavage site P1 residue is normally between a pair of hydrophobic residues, such as Val-|-Val.</text>
        <dbReference type="EC" id="3.4.21.107"/>
    </reaction>
</comment>
<accession>A0A1F7R9V5</accession>
<feature type="domain" description="PDZ" evidence="16">
    <location>
        <begin position="388"/>
        <end position="480"/>
    </location>
</feature>
<dbReference type="Gene3D" id="2.30.42.10">
    <property type="match status" value="2"/>
</dbReference>
<dbReference type="SUPFAM" id="SSF50494">
    <property type="entry name" value="Trypsin-like serine proteases"/>
    <property type="match status" value="1"/>
</dbReference>
<evidence type="ECO:0000256" key="10">
    <source>
        <dbReference type="ARBA" id="ARBA00022801"/>
    </source>
</evidence>
<evidence type="ECO:0000256" key="4">
    <source>
        <dbReference type="ARBA" id="ARBA00013035"/>
    </source>
</evidence>
<keyword evidence="11" id="KW-0720">Serine protease</keyword>
<dbReference type="PROSITE" id="PS50106">
    <property type="entry name" value="PDZ"/>
    <property type="match status" value="2"/>
</dbReference>
<dbReference type="Proteomes" id="UP000178526">
    <property type="component" value="Unassembled WGS sequence"/>
</dbReference>
<dbReference type="EC" id="3.4.21.107" evidence="4"/>
<comment type="similarity">
    <text evidence="3">Belongs to the peptidase S1C family.</text>
</comment>